<sequence length="1215" mass="135963">MPESVPANEFTIGWVCATQIELAAAVEMMDKVYTDPPLHPGEPQTCVFGRVGVHNIVVTCLPATHIDTVLRKMVSYLPSLHFGIFVGLGGGVPNLERGIDIRLGDVVISQPTEQGGGVIRYDLADGRVSRTGSVGPPPAAVLDALTTLEDNYLRDNTRLPQNLSRLLTIPSFASPDPDQDALYNVYSPHITGPNCANCHKGDIVQRKQRKTIGPALFLGTVASGDRVVKDGRTRDWYSHQLGGILCFDMDAARATESFPCLAIRGICDYADAHTNKLWQSYAVATATAYAKELLLTIPALPQTDSGYLTKFETPPKNREPLVTVAPVAIATVLSPSTGSVPRPRDSDNISPTRPKTLDASTKTWYDRMKEPSFACPYAKKDPLVYPSCVGRPFLTCKEPFRSRGAFDIHVSTIGCQAAMKSSLVGLASGQRRELVSRTNLVQGEHRNPILQEAQEAQGSDKRLEAQINTSLGSDDGHSTESKKWFIMWDILFPGMTRPSSPYVDDEATVSTLKIDEVTGQHTLEISLDTAETKTKIEVPGRESDATSNTQTKAKKFVNNLESPSAFASPQVDSADFSDLDSDSGHDSIFSLAESLMSLTSAGSVSVIENGYLVKEFAKLIRKDKVIMSLVSQALETESIGVLRMRNNFRRLLRHYARSLKREAKSSEHGVAATFVSQFADKISSDLFSSLPTEEKKVLGNLADQEESVDRRQKVEEFLRCRVVIEQHHEESSENEDGIEDEIEEADANEDEQYDGSLSELQHITRFLVDSLAFQTLRQRLQDFVHPSMTTELRGVLSAWLKPGGKRAKLIRQYELRNLVTELEFVPTSRIMLERKHGTASRFLGPMVELLKSNIETRTGGPWDWWPLKPTKRPLGDKEDRVLWTCLKCWQGCGDERWAEIPVEFAKRLESAMKRHPKSSPSSQFPPSHPPTTSSSSTSKSVISNTAIRPAQARGQGHTGSPPSTQTRPSITASSAIQIQTQQTLFDYRILLMVRSGSDYQLAQIGVEPLKCHQFFRDLKARYGGLRGYIRMWFSVWVYSHCDFYMCEKFEDHEFVPKKEHEFPEAFNLDYDFIPKPAERETMPPVTPHEFYRRFYACYDRTTALHFHHHCRKLSGHSGDILDKFPKKRSELEEGGDARVVFWGIYARERIAMVRVLCYNLVCVLPMLVFFFGWLSRHGPEQIQDAAVPVSVMTAMLSLFWSVFLSSIFSEPRLQT</sequence>
<accession>A0A1B7YRU8</accession>
<dbReference type="PANTHER" id="PTHR46082">
    <property type="entry name" value="ATP/GTP-BINDING PROTEIN-RELATED"/>
    <property type="match status" value="1"/>
</dbReference>
<feature type="region of interest" description="Disordered" evidence="1">
    <location>
        <begin position="335"/>
        <end position="357"/>
    </location>
</feature>
<dbReference type="GeneID" id="28862564"/>
<evidence type="ECO:0000256" key="2">
    <source>
        <dbReference type="SAM" id="Phobius"/>
    </source>
</evidence>
<feature type="transmembrane region" description="Helical" evidence="2">
    <location>
        <begin position="1151"/>
        <end position="1174"/>
    </location>
</feature>
<keyword evidence="2" id="KW-0472">Membrane</keyword>
<dbReference type="EMBL" id="LTAN01000002">
    <property type="protein sequence ID" value="OBR14756.1"/>
    <property type="molecule type" value="Genomic_DNA"/>
</dbReference>
<dbReference type="GO" id="GO:0003824">
    <property type="term" value="F:catalytic activity"/>
    <property type="evidence" value="ECO:0007669"/>
    <property type="project" value="InterPro"/>
</dbReference>
<dbReference type="InterPro" id="IPR035994">
    <property type="entry name" value="Nucleoside_phosphorylase_sf"/>
</dbReference>
<name>A0A1B7YRU8_COLHI</name>
<feature type="region of interest" description="Disordered" evidence="1">
    <location>
        <begin position="911"/>
        <end position="972"/>
    </location>
</feature>
<dbReference type="VEuPathDB" id="FungiDB:CH63R_03482"/>
<proteinExistence type="predicted"/>
<evidence type="ECO:0000256" key="1">
    <source>
        <dbReference type="SAM" id="MobiDB-lite"/>
    </source>
</evidence>
<dbReference type="KEGG" id="chig:CH63R_03482"/>
<reference evidence="4" key="1">
    <citation type="journal article" date="2017" name="BMC Genomics">
        <title>Gapless genome assembly of Colletotrichum higginsianum reveals chromosome structure and association of transposable elements with secondary metabolite gene clusters.</title>
        <authorList>
            <person name="Dallery J.-F."/>
            <person name="Lapalu N."/>
            <person name="Zampounis A."/>
            <person name="Pigne S."/>
            <person name="Luyten I."/>
            <person name="Amselem J."/>
            <person name="Wittenberg A.H.J."/>
            <person name="Zhou S."/>
            <person name="de Queiroz M.V."/>
            <person name="Robin G.P."/>
            <person name="Auger A."/>
            <person name="Hainaut M."/>
            <person name="Henrissat B."/>
            <person name="Kim K.-T."/>
            <person name="Lee Y.-H."/>
            <person name="Lespinet O."/>
            <person name="Schwartz D.C."/>
            <person name="Thon M.R."/>
            <person name="O'Connell R.J."/>
        </authorList>
    </citation>
    <scope>NUCLEOTIDE SEQUENCE [LARGE SCALE GENOMIC DNA]</scope>
    <source>
        <strain evidence="4">IMI 349063</strain>
    </source>
</reference>
<dbReference type="AlphaFoldDB" id="A0A1B7YRU8"/>
<comment type="caution">
    <text evidence="3">The sequence shown here is derived from an EMBL/GenBank/DDBJ whole genome shotgun (WGS) entry which is preliminary data.</text>
</comment>
<evidence type="ECO:0000313" key="3">
    <source>
        <dbReference type="EMBL" id="OBR14756.1"/>
    </source>
</evidence>
<feature type="compositionally biased region" description="Polar residues" evidence="1">
    <location>
        <begin position="348"/>
        <end position="357"/>
    </location>
</feature>
<dbReference type="RefSeq" id="XP_018163273.1">
    <property type="nucleotide sequence ID" value="XM_018298457.1"/>
</dbReference>
<dbReference type="Proteomes" id="UP000092177">
    <property type="component" value="Chromosome 2"/>
</dbReference>
<keyword evidence="2" id="KW-0812">Transmembrane</keyword>
<feature type="compositionally biased region" description="Low complexity" evidence="1">
    <location>
        <begin position="918"/>
        <end position="940"/>
    </location>
</feature>
<evidence type="ECO:0000313" key="4">
    <source>
        <dbReference type="Proteomes" id="UP000092177"/>
    </source>
</evidence>
<keyword evidence="2" id="KW-1133">Transmembrane helix</keyword>
<feature type="compositionally biased region" description="Polar residues" evidence="1">
    <location>
        <begin position="958"/>
        <end position="972"/>
    </location>
</feature>
<dbReference type="Gene3D" id="3.40.50.1580">
    <property type="entry name" value="Nucleoside phosphorylase domain"/>
    <property type="match status" value="1"/>
</dbReference>
<dbReference type="PANTHER" id="PTHR46082:SF11">
    <property type="entry name" value="AAA+ ATPASE DOMAIN-CONTAINING PROTEIN-RELATED"/>
    <property type="match status" value="1"/>
</dbReference>
<organism evidence="3 4">
    <name type="scientific">Colletotrichum higginsianum (strain IMI 349063)</name>
    <name type="common">Crucifer anthracnose fungus</name>
    <dbReference type="NCBI Taxonomy" id="759273"/>
    <lineage>
        <taxon>Eukaryota</taxon>
        <taxon>Fungi</taxon>
        <taxon>Dikarya</taxon>
        <taxon>Ascomycota</taxon>
        <taxon>Pezizomycotina</taxon>
        <taxon>Sordariomycetes</taxon>
        <taxon>Hypocreomycetidae</taxon>
        <taxon>Glomerellales</taxon>
        <taxon>Glomerellaceae</taxon>
        <taxon>Colletotrichum</taxon>
        <taxon>Colletotrichum destructivum species complex</taxon>
    </lineage>
</organism>
<keyword evidence="4" id="KW-1185">Reference proteome</keyword>
<protein>
    <submittedName>
        <fullName evidence="3">Phosphorylase superfamily protein</fullName>
    </submittedName>
</protein>
<feature type="transmembrane region" description="Helical" evidence="2">
    <location>
        <begin position="1186"/>
        <end position="1208"/>
    </location>
</feature>
<dbReference type="InterPro" id="IPR053137">
    <property type="entry name" value="NLR-like"/>
</dbReference>
<dbReference type="GO" id="GO:0009116">
    <property type="term" value="P:nucleoside metabolic process"/>
    <property type="evidence" value="ECO:0007669"/>
    <property type="project" value="InterPro"/>
</dbReference>
<gene>
    <name evidence="3" type="ORF">CH63R_03482</name>
</gene>
<dbReference type="SUPFAM" id="SSF53167">
    <property type="entry name" value="Purine and uridine phosphorylases"/>
    <property type="match status" value="1"/>
</dbReference>